<evidence type="ECO:0000313" key="2">
    <source>
        <dbReference type="Proteomes" id="UP001060085"/>
    </source>
</evidence>
<proteinExistence type="predicted"/>
<keyword evidence="2" id="KW-1185">Reference proteome</keyword>
<reference evidence="2" key="1">
    <citation type="journal article" date="2023" name="Nat. Plants">
        <title>Single-cell RNA sequencing provides a high-resolution roadmap for understanding the multicellular compartmentation of specialized metabolism.</title>
        <authorList>
            <person name="Sun S."/>
            <person name="Shen X."/>
            <person name="Li Y."/>
            <person name="Li Y."/>
            <person name="Wang S."/>
            <person name="Li R."/>
            <person name="Zhang H."/>
            <person name="Shen G."/>
            <person name="Guo B."/>
            <person name="Wei J."/>
            <person name="Xu J."/>
            <person name="St-Pierre B."/>
            <person name="Chen S."/>
            <person name="Sun C."/>
        </authorList>
    </citation>
    <scope>NUCLEOTIDE SEQUENCE [LARGE SCALE GENOMIC DNA]</scope>
</reference>
<gene>
    <name evidence="1" type="ORF">M9H77_14455</name>
</gene>
<protein>
    <submittedName>
        <fullName evidence="1">Uncharacterized protein</fullName>
    </submittedName>
</protein>
<comment type="caution">
    <text evidence="1">The sequence shown here is derived from an EMBL/GenBank/DDBJ whole genome shotgun (WGS) entry which is preliminary data.</text>
</comment>
<name>A0ACC0BN72_CATRO</name>
<sequence>MTRSQNFMHKTLTTYCAIVRLESTEKKNDIQYQPNLLRALSSITFALSNHIKLGYKSWGTYQALVQGTSHIQYNPLTLLDAYNPIKNFVPRRIGFS</sequence>
<accession>A0ACC0BN72</accession>
<dbReference type="Proteomes" id="UP001060085">
    <property type="component" value="Linkage Group LG03"/>
</dbReference>
<evidence type="ECO:0000313" key="1">
    <source>
        <dbReference type="EMBL" id="KAI5674091.1"/>
    </source>
</evidence>
<organism evidence="1 2">
    <name type="scientific">Catharanthus roseus</name>
    <name type="common">Madagascar periwinkle</name>
    <name type="synonym">Vinca rosea</name>
    <dbReference type="NCBI Taxonomy" id="4058"/>
    <lineage>
        <taxon>Eukaryota</taxon>
        <taxon>Viridiplantae</taxon>
        <taxon>Streptophyta</taxon>
        <taxon>Embryophyta</taxon>
        <taxon>Tracheophyta</taxon>
        <taxon>Spermatophyta</taxon>
        <taxon>Magnoliopsida</taxon>
        <taxon>eudicotyledons</taxon>
        <taxon>Gunneridae</taxon>
        <taxon>Pentapetalae</taxon>
        <taxon>asterids</taxon>
        <taxon>lamiids</taxon>
        <taxon>Gentianales</taxon>
        <taxon>Apocynaceae</taxon>
        <taxon>Rauvolfioideae</taxon>
        <taxon>Vinceae</taxon>
        <taxon>Catharanthinae</taxon>
        <taxon>Catharanthus</taxon>
    </lineage>
</organism>
<dbReference type="EMBL" id="CM044703">
    <property type="protein sequence ID" value="KAI5674091.1"/>
    <property type="molecule type" value="Genomic_DNA"/>
</dbReference>